<protein>
    <submittedName>
        <fullName evidence="2">Uncharacterized protein</fullName>
    </submittedName>
</protein>
<dbReference type="HOGENOM" id="CLU_2152609_0_0_2"/>
<accession>L0HCX3</accession>
<dbReference type="STRING" id="593750.Metfor_1551"/>
<keyword evidence="3" id="KW-1185">Reference proteome</keyword>
<keyword evidence="1" id="KW-0472">Membrane</keyword>
<evidence type="ECO:0000313" key="2">
    <source>
        <dbReference type="EMBL" id="AGB02582.1"/>
    </source>
</evidence>
<feature type="transmembrane region" description="Helical" evidence="1">
    <location>
        <begin position="43"/>
        <end position="65"/>
    </location>
</feature>
<reference evidence="3" key="1">
    <citation type="submission" date="2011-12" db="EMBL/GenBank/DDBJ databases">
        <title>Complete sequence of Methanoregula formicicum SMSP.</title>
        <authorList>
            <person name="Lucas S."/>
            <person name="Han J."/>
            <person name="Lapidus A."/>
            <person name="Cheng J.-F."/>
            <person name="Goodwin L."/>
            <person name="Pitluck S."/>
            <person name="Peters L."/>
            <person name="Ovchinnikova G."/>
            <person name="Teshima H."/>
            <person name="Detter J.C."/>
            <person name="Han C."/>
            <person name="Tapia R."/>
            <person name="Land M."/>
            <person name="Hauser L."/>
            <person name="Kyrpides N."/>
            <person name="Ivanova N."/>
            <person name="Pagani I."/>
            <person name="Imachi H."/>
            <person name="Tamaki H."/>
            <person name="Sekiguchi Y."/>
            <person name="Kamagata Y."/>
            <person name="Cadillo-Quiroz H."/>
            <person name="Zinder S."/>
            <person name="Liu W.-T."/>
            <person name="Woyke T."/>
        </authorList>
    </citation>
    <scope>NUCLEOTIDE SEQUENCE [LARGE SCALE GENOMIC DNA]</scope>
    <source>
        <strain evidence="3">DSM 22288 / NBRC 105244 / SMSP</strain>
    </source>
</reference>
<name>L0HCX3_METFS</name>
<reference evidence="2 3" key="2">
    <citation type="journal article" date="2014" name="Genome Announc.">
        <title>Complete Genome Sequence of Methanoregula formicica SMSPT, a Mesophilic Hydrogenotrophic Methanogen Isolated from a Methanogenic Upflow Anaerobic Sludge Blanket Reactor.</title>
        <authorList>
            <person name="Yamamoto K."/>
            <person name="Tamaki H."/>
            <person name="Cadillo-Quiroz H."/>
            <person name="Imachi H."/>
            <person name="Kyrpides N."/>
            <person name="Woyke T."/>
            <person name="Goodwin L."/>
            <person name="Zinder S.H."/>
            <person name="Kamagata Y."/>
            <person name="Liu W.T."/>
        </authorList>
    </citation>
    <scope>NUCLEOTIDE SEQUENCE [LARGE SCALE GENOMIC DNA]</scope>
    <source>
        <strain evidence="3">DSM 22288 / NBRC 105244 / SMSP</strain>
    </source>
</reference>
<dbReference type="AlphaFoldDB" id="L0HCX3"/>
<feature type="transmembrane region" description="Helical" evidence="1">
    <location>
        <begin position="15"/>
        <end position="37"/>
    </location>
</feature>
<dbReference type="KEGG" id="mfo:Metfor_1551"/>
<dbReference type="InParanoid" id="L0HCX3"/>
<proteinExistence type="predicted"/>
<dbReference type="eggNOG" id="arCOG11377">
    <property type="taxonomic scope" value="Archaea"/>
</dbReference>
<evidence type="ECO:0000256" key="1">
    <source>
        <dbReference type="SAM" id="Phobius"/>
    </source>
</evidence>
<keyword evidence="1" id="KW-0812">Transmembrane</keyword>
<evidence type="ECO:0000313" key="3">
    <source>
        <dbReference type="Proteomes" id="UP000010824"/>
    </source>
</evidence>
<dbReference type="GeneID" id="14307940"/>
<dbReference type="RefSeq" id="WP_015285545.1">
    <property type="nucleotide sequence ID" value="NC_019943.1"/>
</dbReference>
<dbReference type="EMBL" id="CP003167">
    <property type="protein sequence ID" value="AGB02582.1"/>
    <property type="molecule type" value="Genomic_DNA"/>
</dbReference>
<dbReference type="Proteomes" id="UP000010824">
    <property type="component" value="Chromosome"/>
</dbReference>
<keyword evidence="1" id="KW-1133">Transmembrane helix</keyword>
<organism evidence="2 3">
    <name type="scientific">Methanoregula formicica (strain DSM 22288 / NBRC 105244 / SMSP)</name>
    <dbReference type="NCBI Taxonomy" id="593750"/>
    <lineage>
        <taxon>Archaea</taxon>
        <taxon>Methanobacteriati</taxon>
        <taxon>Methanobacteriota</taxon>
        <taxon>Stenosarchaea group</taxon>
        <taxon>Methanomicrobia</taxon>
        <taxon>Methanomicrobiales</taxon>
        <taxon>Methanoregulaceae</taxon>
        <taxon>Methanoregula</taxon>
    </lineage>
</organism>
<sequence precursor="true">MLKHISYRLGMDGGLYIGISLGAVAAAVLILLLVLIFPASPSLVLAVTAAIIVSGILLAGCILWLQNVRKKSTDILCTCRYRSSLYTFCRECALKETCTAPAGGTEAGKDK</sequence>
<gene>
    <name evidence="2" type="ordered locus">Metfor_1551</name>
</gene>